<keyword evidence="2" id="KW-1185">Reference proteome</keyword>
<feature type="compositionally biased region" description="Polar residues" evidence="1">
    <location>
        <begin position="55"/>
        <end position="65"/>
    </location>
</feature>
<evidence type="ECO:0000313" key="3">
    <source>
        <dbReference type="RefSeq" id="XP_040588077.1"/>
    </source>
</evidence>
<accession>A0ABM2WBB8</accession>
<dbReference type="Proteomes" id="UP000886700">
    <property type="component" value="Unplaced"/>
</dbReference>
<proteinExistence type="predicted"/>
<sequence length="221" mass="22911">MSHGRVSLGPALQFSASREVWKGRPGGRGGEVRPGPAGRVPPPPAPPARHLPTWAFSSGPATSLLLSRGAGRRETRTPALKVLPGIPRPPARRGEAGGGGSHRRGRVLPERRAAGHLVAPPPDPPTPGACERANRPAPSKPAPGWRPLLDFGRSRGPSFTFGFSLGWRGLHGPCGQQGRTGHLRAGPGRGTKARPSTEAETPAGTSASPRAAGTGAHRRLL</sequence>
<feature type="region of interest" description="Disordered" evidence="1">
    <location>
        <begin position="175"/>
        <end position="221"/>
    </location>
</feature>
<dbReference type="RefSeq" id="XP_040588077.1">
    <property type="nucleotide sequence ID" value="XM_040732143.1"/>
</dbReference>
<name>A0ABM2WBB8_MESAU</name>
<gene>
    <name evidence="3" type="primary">Hmga1</name>
</gene>
<feature type="compositionally biased region" description="Pro residues" evidence="1">
    <location>
        <begin position="39"/>
        <end position="49"/>
    </location>
</feature>
<protein>
    <submittedName>
        <fullName evidence="3">High mobility group protein HMG-I/HMG-Y isoform X1</fullName>
    </submittedName>
</protein>
<feature type="region of interest" description="Disordered" evidence="1">
    <location>
        <begin position="1"/>
        <end position="144"/>
    </location>
</feature>
<dbReference type="GeneID" id="101839874"/>
<organism evidence="2 3">
    <name type="scientific">Mesocricetus auratus</name>
    <name type="common">Golden hamster</name>
    <dbReference type="NCBI Taxonomy" id="10036"/>
    <lineage>
        <taxon>Eukaryota</taxon>
        <taxon>Metazoa</taxon>
        <taxon>Chordata</taxon>
        <taxon>Craniata</taxon>
        <taxon>Vertebrata</taxon>
        <taxon>Euteleostomi</taxon>
        <taxon>Mammalia</taxon>
        <taxon>Eutheria</taxon>
        <taxon>Euarchontoglires</taxon>
        <taxon>Glires</taxon>
        <taxon>Rodentia</taxon>
        <taxon>Myomorpha</taxon>
        <taxon>Muroidea</taxon>
        <taxon>Cricetidae</taxon>
        <taxon>Cricetinae</taxon>
        <taxon>Mesocricetus</taxon>
    </lineage>
</organism>
<reference evidence="3" key="1">
    <citation type="submission" date="2025-08" db="UniProtKB">
        <authorList>
            <consortium name="RefSeq"/>
        </authorList>
    </citation>
    <scope>IDENTIFICATION</scope>
    <source>
        <tissue evidence="3">Liver</tissue>
    </source>
</reference>
<evidence type="ECO:0000313" key="2">
    <source>
        <dbReference type="Proteomes" id="UP000886700"/>
    </source>
</evidence>
<evidence type="ECO:0000256" key="1">
    <source>
        <dbReference type="SAM" id="MobiDB-lite"/>
    </source>
</evidence>